<dbReference type="InterPro" id="IPR016193">
    <property type="entry name" value="Cytidine_deaminase-like"/>
</dbReference>
<keyword evidence="2" id="KW-1185">Reference proteome</keyword>
<protein>
    <submittedName>
        <fullName evidence="1">Cytidine deaminase</fullName>
    </submittedName>
</protein>
<dbReference type="NCBIfam" id="NF006155">
    <property type="entry name" value="PRK08298.1"/>
    <property type="match status" value="1"/>
</dbReference>
<sequence length="137" mass="14922">MDTGEKLFEAAKETLKTRYPDGAGGAAAVYTESGAVFTSVAPGVVNSATELCIETGAILEAHKYNTAVTHSLCLVRENGALKILTPCGVCQERLLYWGRDVLAAVTSNEEQPIVFKTLRELQPDHWSYAYSDDEFFA</sequence>
<dbReference type="CDD" id="cd01283">
    <property type="entry name" value="cytidine_deaminase"/>
    <property type="match status" value="1"/>
</dbReference>
<accession>A0A1H9W911</accession>
<dbReference type="OrthoDB" id="9795347at2"/>
<dbReference type="EMBL" id="FOGV01000030">
    <property type="protein sequence ID" value="SES30446.1"/>
    <property type="molecule type" value="Genomic_DNA"/>
</dbReference>
<reference evidence="2" key="1">
    <citation type="submission" date="2016-10" db="EMBL/GenBank/DDBJ databases">
        <authorList>
            <person name="de Groot N.N."/>
        </authorList>
    </citation>
    <scope>NUCLEOTIDE SEQUENCE [LARGE SCALE GENOMIC DNA]</scope>
    <source>
        <strain evidence="2">10nlg</strain>
    </source>
</reference>
<proteinExistence type="predicted"/>
<dbReference type="RefSeq" id="WP_093074513.1">
    <property type="nucleotide sequence ID" value="NZ_FOGV01000030.1"/>
</dbReference>
<evidence type="ECO:0000313" key="2">
    <source>
        <dbReference type="Proteomes" id="UP000199318"/>
    </source>
</evidence>
<comment type="caution">
    <text evidence="1">The sequence shown here is derived from an EMBL/GenBank/DDBJ whole genome shotgun (WGS) entry which is preliminary data.</text>
</comment>
<dbReference type="SUPFAM" id="SSF53927">
    <property type="entry name" value="Cytidine deaminase-like"/>
    <property type="match status" value="1"/>
</dbReference>
<dbReference type="Gene3D" id="3.40.140.10">
    <property type="entry name" value="Cytidine Deaminase, domain 2"/>
    <property type="match status" value="1"/>
</dbReference>
<organism evidence="1 2">
    <name type="scientific">Salisediminibacterium halotolerans</name>
    <dbReference type="NCBI Taxonomy" id="517425"/>
    <lineage>
        <taxon>Bacteria</taxon>
        <taxon>Bacillati</taxon>
        <taxon>Bacillota</taxon>
        <taxon>Bacilli</taxon>
        <taxon>Bacillales</taxon>
        <taxon>Bacillaceae</taxon>
        <taxon>Salisediminibacterium</taxon>
    </lineage>
</organism>
<dbReference type="Proteomes" id="UP000199318">
    <property type="component" value="Unassembled WGS sequence"/>
</dbReference>
<name>A0A1H9W911_9BACI</name>
<dbReference type="GO" id="GO:0003824">
    <property type="term" value="F:catalytic activity"/>
    <property type="evidence" value="ECO:0007669"/>
    <property type="project" value="InterPro"/>
</dbReference>
<evidence type="ECO:0000313" key="1">
    <source>
        <dbReference type="EMBL" id="SES30446.1"/>
    </source>
</evidence>
<gene>
    <name evidence="1" type="ORF">SAMN05444126_1304</name>
</gene>
<dbReference type="AlphaFoldDB" id="A0A1H9W911"/>
<dbReference type="STRING" id="1464123.SAMN05444126_1304"/>